<dbReference type="EMBL" id="RRCF01000003">
    <property type="protein sequence ID" value="RRJ20267.1"/>
    <property type="molecule type" value="Genomic_DNA"/>
</dbReference>
<sequence length="249" mass="28214">MTRHVLLNNIDHQDTRVIHYFSPEFGDNLHSALVFPTEFTELQKEYPILLRKDDPQASYQAIALLGFAAAENLYLSNQHATGWDARYIPASLEKGPFLIGFQRSMAMQDEKPDPVIHIDLDHPKVSTTQGQQLFLSQGGHSPYLEHIAARLDAIHQGAHLAPVFYKALEQLELIEPVAIEFTLCSNEKIRLTGNYCINEQRLASLPADALVKLRQSGFLPLIYAMVFSMANIRHLIERKNTSLRQKSPE</sequence>
<proteinExistence type="predicted"/>
<evidence type="ECO:0008006" key="3">
    <source>
        <dbReference type="Google" id="ProtNLM"/>
    </source>
</evidence>
<name>A0A3P3QGE2_9GAMM</name>
<dbReference type="AlphaFoldDB" id="A0A3P3QGE2"/>
<gene>
    <name evidence="1" type="ORF">EIK76_12130</name>
</gene>
<keyword evidence="2" id="KW-1185">Reference proteome</keyword>
<dbReference type="RefSeq" id="WP_125060923.1">
    <property type="nucleotide sequence ID" value="NZ_RRCF01000003.1"/>
</dbReference>
<reference evidence="1 2" key="1">
    <citation type="submission" date="2018-11" db="EMBL/GenBank/DDBJ databases">
        <title>Draft genome analysis of Rheinheimera mesophila isolated from an industrial waste site.</title>
        <authorList>
            <person name="Yu Q."/>
            <person name="Qi Y."/>
            <person name="Zhang H."/>
            <person name="Lu Y."/>
            <person name="Pu J."/>
        </authorList>
    </citation>
    <scope>NUCLEOTIDE SEQUENCE [LARGE SCALE GENOMIC DNA]</scope>
    <source>
        <strain evidence="1 2">IITR13</strain>
    </source>
</reference>
<evidence type="ECO:0000313" key="2">
    <source>
        <dbReference type="Proteomes" id="UP000276260"/>
    </source>
</evidence>
<evidence type="ECO:0000313" key="1">
    <source>
        <dbReference type="EMBL" id="RRJ20267.1"/>
    </source>
</evidence>
<dbReference type="Pfam" id="PF07277">
    <property type="entry name" value="SapC"/>
    <property type="match status" value="1"/>
</dbReference>
<accession>A0A3P3QGE2</accession>
<dbReference type="Proteomes" id="UP000276260">
    <property type="component" value="Unassembled WGS sequence"/>
</dbReference>
<dbReference type="OrthoDB" id="8888710at2"/>
<protein>
    <recommendedName>
        <fullName evidence="3">Peptide ABC transporter permease</fullName>
    </recommendedName>
</protein>
<dbReference type="InterPro" id="IPR010836">
    <property type="entry name" value="SapC"/>
</dbReference>
<organism evidence="1 2">
    <name type="scientific">Rheinheimera mesophila</name>
    <dbReference type="NCBI Taxonomy" id="1547515"/>
    <lineage>
        <taxon>Bacteria</taxon>
        <taxon>Pseudomonadati</taxon>
        <taxon>Pseudomonadota</taxon>
        <taxon>Gammaproteobacteria</taxon>
        <taxon>Chromatiales</taxon>
        <taxon>Chromatiaceae</taxon>
        <taxon>Rheinheimera</taxon>
    </lineage>
</organism>
<comment type="caution">
    <text evidence="1">The sequence shown here is derived from an EMBL/GenBank/DDBJ whole genome shotgun (WGS) entry which is preliminary data.</text>
</comment>